<comment type="caution">
    <text evidence="2">The sequence shown here is derived from an EMBL/GenBank/DDBJ whole genome shotgun (WGS) entry which is preliminary data.</text>
</comment>
<name>A0A327P000_9BACT</name>
<gene>
    <name evidence="2" type="ORF">LV83_03640</name>
</gene>
<sequence length="142" mass="16779">MTIDSRHFDQREDLVISTTKGRTWSSRRPKGGLGHLDDQREERSLHIPPRTSFELTIVSRHFDDEVRRGEISNQAIRFLSRSSFEMTVNSRRQIPVISTKRRTRSSRRLKGGEISSYSPLYLLRINLRSCHFERSLRREKSH</sequence>
<feature type="compositionally biased region" description="Basic and acidic residues" evidence="1">
    <location>
        <begin position="35"/>
        <end position="45"/>
    </location>
</feature>
<evidence type="ECO:0000313" key="3">
    <source>
        <dbReference type="Proteomes" id="UP000249610"/>
    </source>
</evidence>
<evidence type="ECO:0000256" key="1">
    <source>
        <dbReference type="SAM" id="MobiDB-lite"/>
    </source>
</evidence>
<protein>
    <submittedName>
        <fullName evidence="2">Uncharacterized protein</fullName>
    </submittedName>
</protein>
<dbReference type="AlphaFoldDB" id="A0A327P000"/>
<proteinExistence type="predicted"/>
<keyword evidence="3" id="KW-1185">Reference proteome</keyword>
<organism evidence="2 3">
    <name type="scientific">Algoriphagus yeomjeoni</name>
    <dbReference type="NCBI Taxonomy" id="291403"/>
    <lineage>
        <taxon>Bacteria</taxon>
        <taxon>Pseudomonadati</taxon>
        <taxon>Bacteroidota</taxon>
        <taxon>Cytophagia</taxon>
        <taxon>Cytophagales</taxon>
        <taxon>Cyclobacteriaceae</taxon>
        <taxon>Algoriphagus</taxon>
    </lineage>
</organism>
<feature type="region of interest" description="Disordered" evidence="1">
    <location>
        <begin position="19"/>
        <end position="45"/>
    </location>
</feature>
<dbReference type="EMBL" id="QLLK01000013">
    <property type="protein sequence ID" value="RAI85560.1"/>
    <property type="molecule type" value="Genomic_DNA"/>
</dbReference>
<reference evidence="2 3" key="1">
    <citation type="submission" date="2018-06" db="EMBL/GenBank/DDBJ databases">
        <title>Genomic Encyclopedia of Archaeal and Bacterial Type Strains, Phase II (KMG-II): from individual species to whole genera.</title>
        <authorList>
            <person name="Goeker M."/>
        </authorList>
    </citation>
    <scope>NUCLEOTIDE SEQUENCE [LARGE SCALE GENOMIC DNA]</scope>
    <source>
        <strain evidence="2 3">DSM 23446</strain>
    </source>
</reference>
<accession>A0A327P000</accession>
<evidence type="ECO:0000313" key="2">
    <source>
        <dbReference type="EMBL" id="RAI85560.1"/>
    </source>
</evidence>
<dbReference type="Proteomes" id="UP000249610">
    <property type="component" value="Unassembled WGS sequence"/>
</dbReference>